<dbReference type="PANTHER" id="PTHR24305:SF107">
    <property type="entry name" value="P450, PUTATIVE (EUROFUNG)-RELATED"/>
    <property type="match status" value="1"/>
</dbReference>
<dbReference type="InterPro" id="IPR002401">
    <property type="entry name" value="Cyt_P450_E_grp-I"/>
</dbReference>
<evidence type="ECO:0000256" key="8">
    <source>
        <dbReference type="PIRSR" id="PIRSR602401-1"/>
    </source>
</evidence>
<dbReference type="GO" id="GO:0016705">
    <property type="term" value="F:oxidoreductase activity, acting on paired donors, with incorporation or reduction of molecular oxygen"/>
    <property type="evidence" value="ECO:0007669"/>
    <property type="project" value="InterPro"/>
</dbReference>
<dbReference type="PRINTS" id="PR00463">
    <property type="entry name" value="EP450I"/>
</dbReference>
<dbReference type="SUPFAM" id="SSF48264">
    <property type="entry name" value="Cytochrome P450"/>
    <property type="match status" value="1"/>
</dbReference>
<name>A0A2T2N5K2_CORCC</name>
<dbReference type="Pfam" id="PF00067">
    <property type="entry name" value="p450"/>
    <property type="match status" value="1"/>
</dbReference>
<evidence type="ECO:0000313" key="10">
    <source>
        <dbReference type="Proteomes" id="UP000240883"/>
    </source>
</evidence>
<evidence type="ECO:0000256" key="4">
    <source>
        <dbReference type="ARBA" id="ARBA00022723"/>
    </source>
</evidence>
<sequence length="561" mass="63842">MGFLGDRPVATAMAVLFAVWFFRFSIKFTRHRRKYGKLPGPPHSFFFGHLIVMGELTKRIPNKVHPHVHAYHLRKMYNLPRIFYLDIYPIAGAICMVLDTEAAQDISTVTVLEKHEALVTALEPLAGAANLVTTDGPFWKRWRSIFNPGFSVQHLMGQVPYIVDLTKKYTDILDKHAATGLPFRLEEEATKIAVDVIGNVVADHDFDTLTTNNEFVDNMRKQLEWTVDKQSLNPFHHYHPLRPFMVKYYNRKMSGYVGKVLDERFAARDIGPAKSTRKRIGIDLALEAYLKETGKDVDTRAATMNAEFRRIAIDNILMLLFAGHDTTASTLCYAYYLLSRHPDKLAKVRQELDSVFGVGVDSAEALKRDPYVLNKCEYTLAIIKETLRLWPPASTVRKGRDDYFLKDTETGQLLPTNENVLVWVVAMSMQRDPEHFGPTADSFIPERFLPYPDPDLDPSIYNFNPHAWRPFEKGPRNCIGQELVLIELKVILALTLREFDFKPAYDECGGDVLANDGSLWAKEANFKDGPVQECFGDEAYQVLLAAGKPRDGLPVRVSRRL</sequence>
<dbReference type="AlphaFoldDB" id="A0A2T2N5K2"/>
<dbReference type="InterPro" id="IPR001128">
    <property type="entry name" value="Cyt_P450"/>
</dbReference>
<keyword evidence="5" id="KW-0560">Oxidoreductase</keyword>
<evidence type="ECO:0000256" key="3">
    <source>
        <dbReference type="ARBA" id="ARBA00022617"/>
    </source>
</evidence>
<dbReference type="OrthoDB" id="10029320at2759"/>
<feature type="binding site" description="axial binding residue" evidence="8">
    <location>
        <position position="478"/>
    </location>
    <ligand>
        <name>heme</name>
        <dbReference type="ChEBI" id="CHEBI:30413"/>
    </ligand>
    <ligandPart>
        <name>Fe</name>
        <dbReference type="ChEBI" id="CHEBI:18248"/>
    </ligandPart>
</feature>
<comment type="pathway">
    <text evidence="2">Secondary metabolite biosynthesis.</text>
</comment>
<organism evidence="9 10">
    <name type="scientific">Corynespora cassiicola Philippines</name>
    <dbReference type="NCBI Taxonomy" id="1448308"/>
    <lineage>
        <taxon>Eukaryota</taxon>
        <taxon>Fungi</taxon>
        <taxon>Dikarya</taxon>
        <taxon>Ascomycota</taxon>
        <taxon>Pezizomycotina</taxon>
        <taxon>Dothideomycetes</taxon>
        <taxon>Pleosporomycetidae</taxon>
        <taxon>Pleosporales</taxon>
        <taxon>Corynesporascaceae</taxon>
        <taxon>Corynespora</taxon>
    </lineage>
</organism>
<dbReference type="InterPro" id="IPR036396">
    <property type="entry name" value="Cyt_P450_sf"/>
</dbReference>
<evidence type="ECO:0000313" key="9">
    <source>
        <dbReference type="EMBL" id="PSN60725.1"/>
    </source>
</evidence>
<keyword evidence="3 8" id="KW-0349">Heme</keyword>
<evidence type="ECO:0000256" key="1">
    <source>
        <dbReference type="ARBA" id="ARBA00001971"/>
    </source>
</evidence>
<evidence type="ECO:0000256" key="2">
    <source>
        <dbReference type="ARBA" id="ARBA00005179"/>
    </source>
</evidence>
<evidence type="ECO:0000256" key="5">
    <source>
        <dbReference type="ARBA" id="ARBA00023002"/>
    </source>
</evidence>
<comment type="cofactor">
    <cofactor evidence="1 8">
        <name>heme</name>
        <dbReference type="ChEBI" id="CHEBI:30413"/>
    </cofactor>
</comment>
<keyword evidence="4 8" id="KW-0479">Metal-binding</keyword>
<evidence type="ECO:0000256" key="7">
    <source>
        <dbReference type="ARBA" id="ARBA00023033"/>
    </source>
</evidence>
<dbReference type="GO" id="GO:0005506">
    <property type="term" value="F:iron ion binding"/>
    <property type="evidence" value="ECO:0007669"/>
    <property type="project" value="InterPro"/>
</dbReference>
<dbReference type="PANTHER" id="PTHR24305">
    <property type="entry name" value="CYTOCHROME P450"/>
    <property type="match status" value="1"/>
</dbReference>
<gene>
    <name evidence="9" type="ORF">BS50DRAFT_578914</name>
</gene>
<dbReference type="GO" id="GO:0020037">
    <property type="term" value="F:heme binding"/>
    <property type="evidence" value="ECO:0007669"/>
    <property type="project" value="InterPro"/>
</dbReference>
<keyword evidence="7 9" id="KW-0503">Monooxygenase</keyword>
<evidence type="ECO:0000256" key="6">
    <source>
        <dbReference type="ARBA" id="ARBA00023004"/>
    </source>
</evidence>
<protein>
    <submittedName>
        <fullName evidence="9">Putative P450 monooxygenase</fullName>
    </submittedName>
</protein>
<dbReference type="PRINTS" id="PR00385">
    <property type="entry name" value="P450"/>
</dbReference>
<reference evidence="9 10" key="1">
    <citation type="journal article" date="2018" name="Front. Microbiol.">
        <title>Genome-Wide Analysis of Corynespora cassiicola Leaf Fall Disease Putative Effectors.</title>
        <authorList>
            <person name="Lopez D."/>
            <person name="Ribeiro S."/>
            <person name="Label P."/>
            <person name="Fumanal B."/>
            <person name="Venisse J.S."/>
            <person name="Kohler A."/>
            <person name="de Oliveira R.R."/>
            <person name="Labutti K."/>
            <person name="Lipzen A."/>
            <person name="Lail K."/>
            <person name="Bauer D."/>
            <person name="Ohm R.A."/>
            <person name="Barry K.W."/>
            <person name="Spatafora J."/>
            <person name="Grigoriev I.V."/>
            <person name="Martin F.M."/>
            <person name="Pujade-Renaud V."/>
        </authorList>
    </citation>
    <scope>NUCLEOTIDE SEQUENCE [LARGE SCALE GENOMIC DNA]</scope>
    <source>
        <strain evidence="9 10">Philippines</strain>
    </source>
</reference>
<dbReference type="STRING" id="1448308.A0A2T2N5K2"/>
<dbReference type="Gene3D" id="1.10.630.10">
    <property type="entry name" value="Cytochrome P450"/>
    <property type="match status" value="1"/>
</dbReference>
<dbReference type="InterPro" id="IPR050121">
    <property type="entry name" value="Cytochrome_P450_monoxygenase"/>
</dbReference>
<keyword evidence="10" id="KW-1185">Reference proteome</keyword>
<dbReference type="EMBL" id="KZ678147">
    <property type="protein sequence ID" value="PSN60725.1"/>
    <property type="molecule type" value="Genomic_DNA"/>
</dbReference>
<accession>A0A2T2N5K2</accession>
<dbReference type="CDD" id="cd11051">
    <property type="entry name" value="CYP59-like"/>
    <property type="match status" value="1"/>
</dbReference>
<proteinExistence type="predicted"/>
<keyword evidence="6 8" id="KW-0408">Iron</keyword>
<dbReference type="Proteomes" id="UP000240883">
    <property type="component" value="Unassembled WGS sequence"/>
</dbReference>
<dbReference type="GO" id="GO:0004497">
    <property type="term" value="F:monooxygenase activity"/>
    <property type="evidence" value="ECO:0007669"/>
    <property type="project" value="UniProtKB-KW"/>
</dbReference>